<comment type="caution">
    <text evidence="2">The sequence shown here is derived from an EMBL/GenBank/DDBJ whole genome shotgun (WGS) entry which is preliminary data.</text>
</comment>
<evidence type="ECO:0000313" key="2">
    <source>
        <dbReference type="EMBL" id="ETR70539.1"/>
    </source>
</evidence>
<sequence length="534" mass="61772">MEDTMINQEHTPSLEINESKNEKSNERKKFFRRPDLDVMTRLTIAFTAIIAMAENQRGTITRLAKEYFISRTFVYMLAKSLMDQSQIKFADYCTPVLQEKSYLEHILFLRLEGKCSIETISSYLKRFGFDNSSTGYISQILNDIGSELSNTQSFNEGDEIKVIFASDEIFAKKAPIMITVDPISTAILKIELLDKRTAEAWISHWESIEENGCIPIYLVCDGGTALAKAHDEFLPDLIKQLDTYHAIAHILGVIDRQLEKAACDAIEKEYASNVIIGGANFEESKIQRLMIKYEENKKKAQDLIDRYDSFHYLYISILKELEIFDETGKLRKRQTAEENIEACLELLETELGYEKQVKKIRRFMGDLLNYFEIAEVILEELQAKKPELSKEVLEAVCLAWQWGKKKVKAKESNRKKFCAAKEKYYYGVAEQKSSGVFDEIKEQIIKELDEIVQSSSIVECINSIVRPYINNTKSQISQELLNLIMFYHNHRRYKAGKRKGKTPHEILTGQTQTKDWLDLLVETYEKEQALKHLK</sequence>
<feature type="region of interest" description="Disordered" evidence="1">
    <location>
        <begin position="1"/>
        <end position="27"/>
    </location>
</feature>
<dbReference type="Proteomes" id="UP000189670">
    <property type="component" value="Unassembled WGS sequence"/>
</dbReference>
<feature type="compositionally biased region" description="Polar residues" evidence="1">
    <location>
        <begin position="1"/>
        <end position="11"/>
    </location>
</feature>
<evidence type="ECO:0000256" key="1">
    <source>
        <dbReference type="SAM" id="MobiDB-lite"/>
    </source>
</evidence>
<proteinExistence type="predicted"/>
<accession>A0A1V1P6L1</accession>
<dbReference type="EMBL" id="ATBP01000407">
    <property type="protein sequence ID" value="ETR70539.1"/>
    <property type="molecule type" value="Genomic_DNA"/>
</dbReference>
<feature type="compositionally biased region" description="Basic and acidic residues" evidence="1">
    <location>
        <begin position="17"/>
        <end position="27"/>
    </location>
</feature>
<dbReference type="AlphaFoldDB" id="A0A1V1P6L1"/>
<reference evidence="3" key="1">
    <citation type="submission" date="2012-11" db="EMBL/GenBank/DDBJ databases">
        <authorList>
            <person name="Lucero-Rivera Y.E."/>
            <person name="Tovar-Ramirez D."/>
        </authorList>
    </citation>
    <scope>NUCLEOTIDE SEQUENCE [LARGE SCALE GENOMIC DNA]</scope>
    <source>
        <strain evidence="3">Araruama</strain>
    </source>
</reference>
<organism evidence="2 3">
    <name type="scientific">Candidatus Magnetoglobus multicellularis str. Araruama</name>
    <dbReference type="NCBI Taxonomy" id="890399"/>
    <lineage>
        <taxon>Bacteria</taxon>
        <taxon>Pseudomonadati</taxon>
        <taxon>Thermodesulfobacteriota</taxon>
        <taxon>Desulfobacteria</taxon>
        <taxon>Desulfobacterales</taxon>
        <taxon>Desulfobacteraceae</taxon>
        <taxon>Candidatus Magnetoglobus</taxon>
    </lineage>
</organism>
<name>A0A1V1P6L1_9BACT</name>
<evidence type="ECO:0008006" key="4">
    <source>
        <dbReference type="Google" id="ProtNLM"/>
    </source>
</evidence>
<evidence type="ECO:0000313" key="3">
    <source>
        <dbReference type="Proteomes" id="UP000189670"/>
    </source>
</evidence>
<protein>
    <recommendedName>
        <fullName evidence="4">Transposase</fullName>
    </recommendedName>
</protein>
<gene>
    <name evidence="2" type="ORF">OMM_03167</name>
</gene>